<evidence type="ECO:0000313" key="2">
    <source>
        <dbReference type="EMBL" id="KIM68769.1"/>
    </source>
</evidence>
<evidence type="ECO:0000313" key="3">
    <source>
        <dbReference type="Proteomes" id="UP000053989"/>
    </source>
</evidence>
<keyword evidence="1" id="KW-0812">Transmembrane</keyword>
<dbReference type="Proteomes" id="UP000053989">
    <property type="component" value="Unassembled WGS sequence"/>
</dbReference>
<dbReference type="HOGENOM" id="CLU_2623446_0_0_1"/>
<keyword evidence="1" id="KW-1133">Transmembrane helix</keyword>
<keyword evidence="3" id="KW-1185">Reference proteome</keyword>
<gene>
    <name evidence="2" type="ORF">SCLCIDRAFT_1208960</name>
</gene>
<protein>
    <submittedName>
        <fullName evidence="2">Uncharacterized protein</fullName>
    </submittedName>
</protein>
<evidence type="ECO:0000256" key="1">
    <source>
        <dbReference type="SAM" id="Phobius"/>
    </source>
</evidence>
<dbReference type="EMBL" id="KN822008">
    <property type="protein sequence ID" value="KIM68769.1"/>
    <property type="molecule type" value="Genomic_DNA"/>
</dbReference>
<proteinExistence type="predicted"/>
<reference evidence="3" key="2">
    <citation type="submission" date="2015-01" db="EMBL/GenBank/DDBJ databases">
        <title>Evolutionary Origins and Diversification of the Mycorrhizal Mutualists.</title>
        <authorList>
            <consortium name="DOE Joint Genome Institute"/>
            <consortium name="Mycorrhizal Genomics Consortium"/>
            <person name="Kohler A."/>
            <person name="Kuo A."/>
            <person name="Nagy L.G."/>
            <person name="Floudas D."/>
            <person name="Copeland A."/>
            <person name="Barry K.W."/>
            <person name="Cichocki N."/>
            <person name="Veneault-Fourrey C."/>
            <person name="LaButti K."/>
            <person name="Lindquist E.A."/>
            <person name="Lipzen A."/>
            <person name="Lundell T."/>
            <person name="Morin E."/>
            <person name="Murat C."/>
            <person name="Riley R."/>
            <person name="Ohm R."/>
            <person name="Sun H."/>
            <person name="Tunlid A."/>
            <person name="Henrissat B."/>
            <person name="Grigoriev I.V."/>
            <person name="Hibbett D.S."/>
            <person name="Martin F."/>
        </authorList>
    </citation>
    <scope>NUCLEOTIDE SEQUENCE [LARGE SCALE GENOMIC DNA]</scope>
    <source>
        <strain evidence="3">Foug A</strain>
    </source>
</reference>
<dbReference type="AlphaFoldDB" id="A0A0C3EKN5"/>
<sequence length="78" mass="8391">MQLNHLAPMILNTELATMNQLNQSSIVNLPGSSEHHVVVVHGKRVISMRSSAVVVDVSGTVAVVGANIVVSLWWCWGT</sequence>
<keyword evidence="1" id="KW-0472">Membrane</keyword>
<accession>A0A0C3EKN5</accession>
<organism evidence="2 3">
    <name type="scientific">Scleroderma citrinum Foug A</name>
    <dbReference type="NCBI Taxonomy" id="1036808"/>
    <lineage>
        <taxon>Eukaryota</taxon>
        <taxon>Fungi</taxon>
        <taxon>Dikarya</taxon>
        <taxon>Basidiomycota</taxon>
        <taxon>Agaricomycotina</taxon>
        <taxon>Agaricomycetes</taxon>
        <taxon>Agaricomycetidae</taxon>
        <taxon>Boletales</taxon>
        <taxon>Sclerodermatineae</taxon>
        <taxon>Sclerodermataceae</taxon>
        <taxon>Scleroderma</taxon>
    </lineage>
</organism>
<reference evidence="2 3" key="1">
    <citation type="submission" date="2014-04" db="EMBL/GenBank/DDBJ databases">
        <authorList>
            <consortium name="DOE Joint Genome Institute"/>
            <person name="Kuo A."/>
            <person name="Kohler A."/>
            <person name="Nagy L.G."/>
            <person name="Floudas D."/>
            <person name="Copeland A."/>
            <person name="Barry K.W."/>
            <person name="Cichocki N."/>
            <person name="Veneault-Fourrey C."/>
            <person name="LaButti K."/>
            <person name="Lindquist E.A."/>
            <person name="Lipzen A."/>
            <person name="Lundell T."/>
            <person name="Morin E."/>
            <person name="Murat C."/>
            <person name="Sun H."/>
            <person name="Tunlid A."/>
            <person name="Henrissat B."/>
            <person name="Grigoriev I.V."/>
            <person name="Hibbett D.S."/>
            <person name="Martin F."/>
            <person name="Nordberg H.P."/>
            <person name="Cantor M.N."/>
            <person name="Hua S.X."/>
        </authorList>
    </citation>
    <scope>NUCLEOTIDE SEQUENCE [LARGE SCALE GENOMIC DNA]</scope>
    <source>
        <strain evidence="2 3">Foug A</strain>
    </source>
</reference>
<name>A0A0C3EKN5_9AGAM</name>
<dbReference type="InParanoid" id="A0A0C3EKN5"/>
<feature type="transmembrane region" description="Helical" evidence="1">
    <location>
        <begin position="53"/>
        <end position="74"/>
    </location>
</feature>